<feature type="signal peptide" evidence="3">
    <location>
        <begin position="1"/>
        <end position="21"/>
    </location>
</feature>
<dbReference type="EMBL" id="JBHLWA010000050">
    <property type="protein sequence ID" value="MFC0324051.1"/>
    <property type="molecule type" value="Genomic_DNA"/>
</dbReference>
<evidence type="ECO:0000256" key="2">
    <source>
        <dbReference type="ARBA" id="ARBA00022729"/>
    </source>
</evidence>
<evidence type="ECO:0000256" key="3">
    <source>
        <dbReference type="SAM" id="SignalP"/>
    </source>
</evidence>
<dbReference type="InterPro" id="IPR023346">
    <property type="entry name" value="Lysozyme-like_dom_sf"/>
</dbReference>
<gene>
    <name evidence="6" type="ORF">ACFFHT_10885</name>
</gene>
<dbReference type="PANTHER" id="PTHR37423">
    <property type="entry name" value="SOLUBLE LYTIC MUREIN TRANSGLYCOSYLASE-RELATED"/>
    <property type="match status" value="1"/>
</dbReference>
<feature type="chain" id="PRO_5046397922" evidence="3">
    <location>
        <begin position="22"/>
        <end position="672"/>
    </location>
</feature>
<evidence type="ECO:0000259" key="5">
    <source>
        <dbReference type="Pfam" id="PF14718"/>
    </source>
</evidence>
<dbReference type="Gene3D" id="1.10.1240.20">
    <property type="entry name" value="Lytic transglycosylase, superhelical linker domain"/>
    <property type="match status" value="1"/>
</dbReference>
<feature type="domain" description="Transglycosylase SLT" evidence="4">
    <location>
        <begin position="518"/>
        <end position="623"/>
    </location>
</feature>
<dbReference type="RefSeq" id="WP_382376169.1">
    <property type="nucleotide sequence ID" value="NZ_JBHLWA010000050.1"/>
</dbReference>
<dbReference type="SUPFAM" id="SSF53955">
    <property type="entry name" value="Lysozyme-like"/>
    <property type="match status" value="1"/>
</dbReference>
<dbReference type="SUPFAM" id="SSF48435">
    <property type="entry name" value="Bacterial muramidases"/>
    <property type="match status" value="1"/>
</dbReference>
<dbReference type="InterPro" id="IPR008258">
    <property type="entry name" value="Transglycosylase_SLT_dom_1"/>
</dbReference>
<name>A0ABV6HYV7_9PAST</name>
<dbReference type="CDD" id="cd13401">
    <property type="entry name" value="Slt70-like"/>
    <property type="match status" value="1"/>
</dbReference>
<dbReference type="Gene3D" id="1.25.20.10">
    <property type="entry name" value="Bacterial muramidases"/>
    <property type="match status" value="1"/>
</dbReference>
<evidence type="ECO:0000256" key="1">
    <source>
        <dbReference type="ARBA" id="ARBA00007734"/>
    </source>
</evidence>
<comment type="caution">
    <text evidence="6">The sequence shown here is derived from an EMBL/GenBank/DDBJ whole genome shotgun (WGS) entry which is preliminary data.</text>
</comment>
<sequence length="672" mass="78221">MNAWQKLVLFLSLIVGGQVYAANTQSQPTTPSKNTFTDKYTLQRQQYQELMQFLSGEVSDNSIALATQLLPSLQDYPLYPYAWYRTLIKQTIIQPEELQQFLTKNTDFPLNNTLIDQFYQKIFQQQDWTLLAKTKTTIPAQNVTQQCIQLFAKQKLSANNTAELNQIWQATKTLWLSGDNLAKQCVPLFQAWQQAGNLTEGLIQQRAELAIDAQNRSLLNYLQGLTQDKATKQQLKEWLTLLNQPQNIDKISENWPITKQNKQILLTNLPRYFKTIPEQNLDFIKLQQQLTQWQQKWQFSNDELDHLKRAILQQFFDNTQPQWLAWRDQQIRQLKNDALTERRLRVAIRQQQPLSEWLALLSTNTANKDEWRYWQAWQWQQQGKKAEAQTIWQQLSQQRGFYALLAAETLGINYQPAMQDLPQPITFDSLWQYPNIAQAITRITELRNFRYLDDAYTEWTFLLNNTSSQQALLLSEYALHQQWFDLTVAATIKAQAWDYIRLRLPLAYQQWFTINVINKGISPSFAMAIARQESAWRPNVRSSANAIGLMQLLPSTAKSTAQQAQYSPQQANKLTDPLTNILLGTAHLAQLAEKYGDNRLLIAAAYNAGANNVDRWLTENNGKLSMAEFIASIPFYETRNYVQNVVSYDYYYQLLNKQVAKKFSKAETDRLY</sequence>
<evidence type="ECO:0000313" key="6">
    <source>
        <dbReference type="EMBL" id="MFC0324051.1"/>
    </source>
</evidence>
<dbReference type="Pfam" id="PF00760">
    <property type="entry name" value="Cucumo_coat"/>
    <property type="match status" value="1"/>
</dbReference>
<keyword evidence="7" id="KW-1185">Reference proteome</keyword>
<reference evidence="6 7" key="1">
    <citation type="submission" date="2024-09" db="EMBL/GenBank/DDBJ databases">
        <authorList>
            <person name="Sun Q."/>
            <person name="Mori K."/>
        </authorList>
    </citation>
    <scope>NUCLEOTIDE SEQUENCE [LARGE SCALE GENOMIC DNA]</scope>
    <source>
        <strain evidence="6 7">CCM 7538</strain>
    </source>
</reference>
<comment type="similarity">
    <text evidence="1">Belongs to the transglycosylase Slt family.</text>
</comment>
<dbReference type="Gene3D" id="1.10.530.10">
    <property type="match status" value="1"/>
</dbReference>
<dbReference type="InterPro" id="IPR037061">
    <property type="entry name" value="Lytic_TGlycoase_superhlx_L_sf"/>
</dbReference>
<dbReference type="Pfam" id="PF14718">
    <property type="entry name" value="SLT_L"/>
    <property type="match status" value="1"/>
</dbReference>
<protein>
    <submittedName>
        <fullName evidence="6">Transglycosylase SLT domain-containing protein</fullName>
    </submittedName>
</protein>
<keyword evidence="2 3" id="KW-0732">Signal</keyword>
<evidence type="ECO:0000259" key="4">
    <source>
        <dbReference type="Pfam" id="PF01464"/>
    </source>
</evidence>
<feature type="domain" description="Lytic transglycosylase superhelical linker" evidence="5">
    <location>
        <begin position="438"/>
        <end position="500"/>
    </location>
</feature>
<dbReference type="Pfam" id="PF01464">
    <property type="entry name" value="SLT"/>
    <property type="match status" value="1"/>
</dbReference>
<dbReference type="Proteomes" id="UP001589769">
    <property type="component" value="Unassembled WGS sequence"/>
</dbReference>
<dbReference type="InterPro" id="IPR012289">
    <property type="entry name" value="Lytic_TGlycosylase_superhlx_L"/>
</dbReference>
<dbReference type="InterPro" id="IPR000189">
    <property type="entry name" value="Transglyc_AS"/>
</dbReference>
<organism evidence="6 7">
    <name type="scientific">Gallibacterium melopsittaci</name>
    <dbReference type="NCBI Taxonomy" id="516063"/>
    <lineage>
        <taxon>Bacteria</taxon>
        <taxon>Pseudomonadati</taxon>
        <taxon>Pseudomonadota</taxon>
        <taxon>Gammaproteobacteria</taxon>
        <taxon>Pasteurellales</taxon>
        <taxon>Pasteurellaceae</taxon>
        <taxon>Gallibacterium</taxon>
    </lineage>
</organism>
<evidence type="ECO:0000313" key="7">
    <source>
        <dbReference type="Proteomes" id="UP001589769"/>
    </source>
</evidence>
<accession>A0ABV6HYV7</accession>
<dbReference type="PANTHER" id="PTHR37423:SF5">
    <property type="entry name" value="SOLUBLE LYTIC MUREIN TRANSGLYCOSYLASE"/>
    <property type="match status" value="1"/>
</dbReference>
<dbReference type="PROSITE" id="PS00922">
    <property type="entry name" value="TRANSGLYCOSYLASE"/>
    <property type="match status" value="1"/>
</dbReference>
<proteinExistence type="inferred from homology"/>
<dbReference type="InterPro" id="IPR008939">
    <property type="entry name" value="Lytic_TGlycosylase_superhlx_U"/>
</dbReference>